<proteinExistence type="predicted"/>
<dbReference type="GO" id="GO:0032259">
    <property type="term" value="P:methylation"/>
    <property type="evidence" value="ECO:0007669"/>
    <property type="project" value="UniProtKB-KW"/>
</dbReference>
<dbReference type="GO" id="GO:0008168">
    <property type="term" value="F:methyltransferase activity"/>
    <property type="evidence" value="ECO:0007669"/>
    <property type="project" value="UniProtKB-KW"/>
</dbReference>
<keyword evidence="1" id="KW-0489">Methyltransferase</keyword>
<comment type="caution">
    <text evidence="1">The sequence shown here is derived from an EMBL/GenBank/DDBJ whole genome shotgun (WGS) entry which is preliminary data.</text>
</comment>
<dbReference type="Proteomes" id="UP001523392">
    <property type="component" value="Unassembled WGS sequence"/>
</dbReference>
<sequence length="362" mass="39592">MSERNAALLRGLSPADRIIEIGPSFGPIAAKRDGWNTTVVDHASREALVAKYAAAPNVDTARIEAVDRIWTQGPLDALFPAAEHGRFAALIASHVIEHIPDPLGFLRSAARLLDPGRGVLVLAVPDKRWCFDLLKPPSTTGQVLAAHRRGAVRHAAGTLFDHFAYSATDAEGRPGWGAGEAVPTLRLGGRLEDALAVFERCVESPDAPYVDCHAWQFTPASFALLILELGALGLADWRIEWLRPEPAVEFLVHLRRGRQEFASAEAREAARLELLRQVLLELRAQTDWLVPAAPPPAGPAAPALDARLAGIEAQLHRLTEQQLPPVLEAALWTRAALRPARAAWRRLLPLRRGLARLRRRGQ</sequence>
<dbReference type="SUPFAM" id="SSF53335">
    <property type="entry name" value="S-adenosyl-L-methionine-dependent methyltransferases"/>
    <property type="match status" value="1"/>
</dbReference>
<dbReference type="EMBL" id="JAFIRR010000129">
    <property type="protein sequence ID" value="MCO6418419.1"/>
    <property type="molecule type" value="Genomic_DNA"/>
</dbReference>
<keyword evidence="1" id="KW-0808">Transferase</keyword>
<dbReference type="Pfam" id="PF13489">
    <property type="entry name" value="Methyltransf_23"/>
    <property type="match status" value="1"/>
</dbReference>
<keyword evidence="2" id="KW-1185">Reference proteome</keyword>
<dbReference type="InterPro" id="IPR029063">
    <property type="entry name" value="SAM-dependent_MTases_sf"/>
</dbReference>
<evidence type="ECO:0000313" key="1">
    <source>
        <dbReference type="EMBL" id="MCO6418419.1"/>
    </source>
</evidence>
<dbReference type="Gene3D" id="3.40.50.150">
    <property type="entry name" value="Vaccinia Virus protein VP39"/>
    <property type="match status" value="1"/>
</dbReference>
<protein>
    <submittedName>
        <fullName evidence="1">Class I SAM-dependent methyltransferase</fullName>
    </submittedName>
</protein>
<name>A0ABT1D920_9PROT</name>
<gene>
    <name evidence="1" type="ORF">JYK14_19945</name>
</gene>
<organism evidence="1 2">
    <name type="scientific">Siccirubricoccus soli</name>
    <dbReference type="NCBI Taxonomy" id="2899147"/>
    <lineage>
        <taxon>Bacteria</taxon>
        <taxon>Pseudomonadati</taxon>
        <taxon>Pseudomonadota</taxon>
        <taxon>Alphaproteobacteria</taxon>
        <taxon>Acetobacterales</taxon>
        <taxon>Roseomonadaceae</taxon>
        <taxon>Siccirubricoccus</taxon>
    </lineage>
</organism>
<dbReference type="RefSeq" id="WP_252955052.1">
    <property type="nucleotide sequence ID" value="NZ_JAFIRR010000129.1"/>
</dbReference>
<evidence type="ECO:0000313" key="2">
    <source>
        <dbReference type="Proteomes" id="UP001523392"/>
    </source>
</evidence>
<accession>A0ABT1D920</accession>
<reference evidence="1 2" key="1">
    <citation type="submission" date="2021-12" db="EMBL/GenBank/DDBJ databases">
        <title>Siccirubricoccus leaddurans sp. nov., a high concentration Zn2+ tolerance bacterium.</title>
        <authorList>
            <person name="Cao Y."/>
        </authorList>
    </citation>
    <scope>NUCLEOTIDE SEQUENCE [LARGE SCALE GENOMIC DNA]</scope>
    <source>
        <strain evidence="1 2">KC 17139</strain>
    </source>
</reference>